<dbReference type="InterPro" id="IPR036390">
    <property type="entry name" value="WH_DNA-bd_sf"/>
</dbReference>
<proteinExistence type="predicted"/>
<feature type="domain" description="HTH crp-type" evidence="4">
    <location>
        <begin position="152"/>
        <end position="226"/>
    </location>
</feature>
<dbReference type="InterPro" id="IPR014710">
    <property type="entry name" value="RmlC-like_jellyroll"/>
</dbReference>
<sequence length="249" mass="27116">MGAVEDRALSAFVRRLRLHSDLNEEEQKAVLALPGLARGVARNREIVRPGNVTTKSYLVADGLLVRFDRLQDGRKANTALHIAGDVCDLHSVVSPMAGSGVAAITDAVVVDLPHNALKEIAVTFPAIALAFWRDTAADAAALKAWAVRLGRMNATARIAHLFCEMGYRMEEAQLGSRHSYDLPVNQEQLADTVGLTPVHTNRVLKALRKAGIADLRARHVHVLDLDLLMSVGEFEPPVTLATLREARSR</sequence>
<dbReference type="InterPro" id="IPR018490">
    <property type="entry name" value="cNMP-bd_dom_sf"/>
</dbReference>
<keyword evidence="1" id="KW-0805">Transcription regulation</keyword>
<keyword evidence="3" id="KW-0804">Transcription</keyword>
<dbReference type="GO" id="GO:0003677">
    <property type="term" value="F:DNA binding"/>
    <property type="evidence" value="ECO:0007669"/>
    <property type="project" value="UniProtKB-KW"/>
</dbReference>
<dbReference type="Pfam" id="PF13545">
    <property type="entry name" value="HTH_Crp_2"/>
    <property type="match status" value="1"/>
</dbReference>
<dbReference type="SUPFAM" id="SSF46785">
    <property type="entry name" value="Winged helix' DNA-binding domain"/>
    <property type="match status" value="1"/>
</dbReference>
<dbReference type="GO" id="GO:0006355">
    <property type="term" value="P:regulation of DNA-templated transcription"/>
    <property type="evidence" value="ECO:0007669"/>
    <property type="project" value="InterPro"/>
</dbReference>
<keyword evidence="2" id="KW-0238">DNA-binding</keyword>
<organism evidence="5 6">
    <name type="scientific">Sphingomonas aerophila</name>
    <dbReference type="NCBI Taxonomy" id="1344948"/>
    <lineage>
        <taxon>Bacteria</taxon>
        <taxon>Pseudomonadati</taxon>
        <taxon>Pseudomonadota</taxon>
        <taxon>Alphaproteobacteria</taxon>
        <taxon>Sphingomonadales</taxon>
        <taxon>Sphingomonadaceae</taxon>
        <taxon>Sphingomonas</taxon>
    </lineage>
</organism>
<dbReference type="Gene3D" id="2.60.120.10">
    <property type="entry name" value="Jelly Rolls"/>
    <property type="match status" value="1"/>
</dbReference>
<name>A0A7W9EXW7_9SPHN</name>
<accession>A0A7W9EXW7</accession>
<reference evidence="5 6" key="1">
    <citation type="submission" date="2020-08" db="EMBL/GenBank/DDBJ databases">
        <title>Genomic Encyclopedia of Type Strains, Phase IV (KMG-IV): sequencing the most valuable type-strain genomes for metagenomic binning, comparative biology and taxonomic classification.</title>
        <authorList>
            <person name="Goeker M."/>
        </authorList>
    </citation>
    <scope>NUCLEOTIDE SEQUENCE [LARGE SCALE GENOMIC DNA]</scope>
    <source>
        <strain evidence="5 6">DSM 100044</strain>
    </source>
</reference>
<dbReference type="AlphaFoldDB" id="A0A7W9EXW7"/>
<gene>
    <name evidence="5" type="ORF">FHS94_003866</name>
</gene>
<dbReference type="PROSITE" id="PS51063">
    <property type="entry name" value="HTH_CRP_2"/>
    <property type="match status" value="1"/>
</dbReference>
<evidence type="ECO:0000313" key="5">
    <source>
        <dbReference type="EMBL" id="MBB5716993.1"/>
    </source>
</evidence>
<protein>
    <submittedName>
        <fullName evidence="5">CRP-like cAMP-binding protein</fullName>
    </submittedName>
</protein>
<dbReference type="SUPFAM" id="SSF51206">
    <property type="entry name" value="cAMP-binding domain-like"/>
    <property type="match status" value="1"/>
</dbReference>
<evidence type="ECO:0000256" key="1">
    <source>
        <dbReference type="ARBA" id="ARBA00023015"/>
    </source>
</evidence>
<dbReference type="InterPro" id="IPR012318">
    <property type="entry name" value="HTH_CRP"/>
</dbReference>
<comment type="caution">
    <text evidence="5">The sequence shown here is derived from an EMBL/GenBank/DDBJ whole genome shotgun (WGS) entry which is preliminary data.</text>
</comment>
<dbReference type="SMART" id="SM00419">
    <property type="entry name" value="HTH_CRP"/>
    <property type="match status" value="1"/>
</dbReference>
<keyword evidence="6" id="KW-1185">Reference proteome</keyword>
<dbReference type="InterPro" id="IPR036388">
    <property type="entry name" value="WH-like_DNA-bd_sf"/>
</dbReference>
<dbReference type="EMBL" id="JACIJK010000020">
    <property type="protein sequence ID" value="MBB5716993.1"/>
    <property type="molecule type" value="Genomic_DNA"/>
</dbReference>
<dbReference type="Gene3D" id="1.10.10.10">
    <property type="entry name" value="Winged helix-like DNA-binding domain superfamily/Winged helix DNA-binding domain"/>
    <property type="match status" value="1"/>
</dbReference>
<dbReference type="Proteomes" id="UP000546200">
    <property type="component" value="Unassembled WGS sequence"/>
</dbReference>
<dbReference type="RefSeq" id="WP_184060721.1">
    <property type="nucleotide sequence ID" value="NZ_JACIJK010000020.1"/>
</dbReference>
<evidence type="ECO:0000259" key="4">
    <source>
        <dbReference type="PROSITE" id="PS51063"/>
    </source>
</evidence>
<evidence type="ECO:0000256" key="3">
    <source>
        <dbReference type="ARBA" id="ARBA00023163"/>
    </source>
</evidence>
<evidence type="ECO:0000256" key="2">
    <source>
        <dbReference type="ARBA" id="ARBA00023125"/>
    </source>
</evidence>
<evidence type="ECO:0000313" key="6">
    <source>
        <dbReference type="Proteomes" id="UP000546200"/>
    </source>
</evidence>